<dbReference type="EMBL" id="BAABFA010000010">
    <property type="protein sequence ID" value="GAA4464458.1"/>
    <property type="molecule type" value="Genomic_DNA"/>
</dbReference>
<proteinExistence type="predicted"/>
<evidence type="ECO:0008006" key="3">
    <source>
        <dbReference type="Google" id="ProtNLM"/>
    </source>
</evidence>
<comment type="caution">
    <text evidence="1">The sequence shown here is derived from an EMBL/GenBank/DDBJ whole genome shotgun (WGS) entry which is preliminary data.</text>
</comment>
<protein>
    <recommendedName>
        <fullName evidence="3">DUF922 domain-containing protein</fullName>
    </recommendedName>
</protein>
<dbReference type="InterPro" id="IPR010321">
    <property type="entry name" value="DUF922"/>
</dbReference>
<dbReference type="Proteomes" id="UP001500067">
    <property type="component" value="Unassembled WGS sequence"/>
</dbReference>
<evidence type="ECO:0000313" key="2">
    <source>
        <dbReference type="Proteomes" id="UP001500067"/>
    </source>
</evidence>
<organism evidence="1 2">
    <name type="scientific">Nemorincola caseinilytica</name>
    <dbReference type="NCBI Taxonomy" id="2054315"/>
    <lineage>
        <taxon>Bacteria</taxon>
        <taxon>Pseudomonadati</taxon>
        <taxon>Bacteroidota</taxon>
        <taxon>Chitinophagia</taxon>
        <taxon>Chitinophagales</taxon>
        <taxon>Chitinophagaceae</taxon>
        <taxon>Nemorincola</taxon>
    </lineage>
</organism>
<accession>A0ABP8NE78</accession>
<name>A0ABP8NE78_9BACT</name>
<sequence>MVCLFCFQAKGKTNVTSEVRASDRFSWSEHRKLSWEDFKGPSDGGSHESAAATCCSIGFKIDNTGTGDRKVTVYNTFYIDRSWVKEDARIGSILAHEQGHFDLCELYTRKLRERTAAIDVNAKDLKQQLMDIYAAVNDEYEARQQAYEYETTHGTDLPAQNRWERMIQRELTEAPQSI</sequence>
<gene>
    <name evidence="1" type="ORF">GCM10023093_14840</name>
</gene>
<keyword evidence="2" id="KW-1185">Reference proteome</keyword>
<evidence type="ECO:0000313" key="1">
    <source>
        <dbReference type="EMBL" id="GAA4464458.1"/>
    </source>
</evidence>
<dbReference type="Pfam" id="PF06037">
    <property type="entry name" value="DUF922"/>
    <property type="match status" value="1"/>
</dbReference>
<reference evidence="2" key="1">
    <citation type="journal article" date="2019" name="Int. J. Syst. Evol. Microbiol.">
        <title>The Global Catalogue of Microorganisms (GCM) 10K type strain sequencing project: providing services to taxonomists for standard genome sequencing and annotation.</title>
        <authorList>
            <consortium name="The Broad Institute Genomics Platform"/>
            <consortium name="The Broad Institute Genome Sequencing Center for Infectious Disease"/>
            <person name="Wu L."/>
            <person name="Ma J."/>
        </authorList>
    </citation>
    <scope>NUCLEOTIDE SEQUENCE [LARGE SCALE GENOMIC DNA]</scope>
    <source>
        <strain evidence="2">JCM 32105</strain>
    </source>
</reference>